<dbReference type="AlphaFoldDB" id="A0A844GMV8"/>
<comment type="caution">
    <text evidence="3">The sequence shown here is derived from an EMBL/GenBank/DDBJ whole genome shotgun (WGS) entry which is preliminary data.</text>
</comment>
<evidence type="ECO:0000256" key="2">
    <source>
        <dbReference type="HAMAP-Rule" id="MF_01477"/>
    </source>
</evidence>
<comment type="subcellular location">
    <subcellularLocation>
        <location evidence="2">Cytoplasm</location>
    </subcellularLocation>
</comment>
<dbReference type="Proteomes" id="UP000437131">
    <property type="component" value="Unassembled WGS sequence"/>
</dbReference>
<gene>
    <name evidence="2 3" type="primary">rsfS</name>
    <name evidence="3" type="ORF">GGC33_02600</name>
</gene>
<accession>A0A844GMV8</accession>
<dbReference type="SUPFAM" id="SSF81301">
    <property type="entry name" value="Nucleotidyltransferase"/>
    <property type="match status" value="1"/>
</dbReference>
<evidence type="ECO:0000313" key="4">
    <source>
        <dbReference type="Proteomes" id="UP000437131"/>
    </source>
</evidence>
<dbReference type="Gene3D" id="3.30.460.10">
    <property type="entry name" value="Beta Polymerase, domain 2"/>
    <property type="match status" value="1"/>
</dbReference>
<proteinExistence type="inferred from homology"/>
<dbReference type="GO" id="GO:0005737">
    <property type="term" value="C:cytoplasm"/>
    <property type="evidence" value="ECO:0007669"/>
    <property type="project" value="UniProtKB-SubCell"/>
</dbReference>
<dbReference type="HAMAP" id="MF_01477">
    <property type="entry name" value="Iojap_RsfS"/>
    <property type="match status" value="1"/>
</dbReference>
<dbReference type="InterPro" id="IPR004394">
    <property type="entry name" value="Iojap/RsfS/C7orf30"/>
</dbReference>
<dbReference type="PANTHER" id="PTHR21043:SF0">
    <property type="entry name" value="MITOCHONDRIAL ASSEMBLY OF RIBOSOMAL LARGE SUBUNIT PROTEIN 1"/>
    <property type="match status" value="1"/>
</dbReference>
<organism evidence="3 4">
    <name type="scientific">Cyanobacterium aponinum 0216</name>
    <dbReference type="NCBI Taxonomy" id="2676140"/>
    <lineage>
        <taxon>Bacteria</taxon>
        <taxon>Bacillati</taxon>
        <taxon>Cyanobacteriota</taxon>
        <taxon>Cyanophyceae</taxon>
        <taxon>Oscillatoriophycideae</taxon>
        <taxon>Chroococcales</taxon>
        <taxon>Geminocystaceae</taxon>
        <taxon>Cyanobacterium</taxon>
    </lineage>
</organism>
<dbReference type="GO" id="GO:0043023">
    <property type="term" value="F:ribosomal large subunit binding"/>
    <property type="evidence" value="ECO:0007669"/>
    <property type="project" value="TreeGrafter"/>
</dbReference>
<dbReference type="InterPro" id="IPR043519">
    <property type="entry name" value="NT_sf"/>
</dbReference>
<keyword evidence="2" id="KW-0678">Repressor</keyword>
<dbReference type="GO" id="GO:0090071">
    <property type="term" value="P:negative regulation of ribosome biogenesis"/>
    <property type="evidence" value="ECO:0007669"/>
    <property type="project" value="UniProtKB-UniRule"/>
</dbReference>
<keyword evidence="2" id="KW-0810">Translation regulation</keyword>
<comment type="similarity">
    <text evidence="1 2">Belongs to the Iojap/RsfS family.</text>
</comment>
<reference evidence="3 4" key="1">
    <citation type="submission" date="2019-11" db="EMBL/GenBank/DDBJ databases">
        <title>Isolation of a new High Light Tolerant Cyanobacteria.</title>
        <authorList>
            <person name="Dobson Z."/>
            <person name="Vaughn N."/>
            <person name="Vaughn M."/>
            <person name="Fromme P."/>
            <person name="Mazor Y."/>
        </authorList>
    </citation>
    <scope>NUCLEOTIDE SEQUENCE [LARGE SCALE GENOMIC DNA]</scope>
    <source>
        <strain evidence="3 4">0216</strain>
    </source>
</reference>
<protein>
    <recommendedName>
        <fullName evidence="2">Ribosomal silencing factor RsfS</fullName>
    </recommendedName>
</protein>
<dbReference type="EMBL" id="WMIA01000002">
    <property type="protein sequence ID" value="MTF37817.1"/>
    <property type="molecule type" value="Genomic_DNA"/>
</dbReference>
<sequence length="144" mass="16527">MTKLNLQLENQYSEALEHLPTVDSKELALMIAEAADDRKADNIVLLNVEKLSYVADYFVIVTGFSQPQLRAISTSIEDKIEDKFQRLPVRVEGKTDGNWILHDYGDVIAHIFLPEAREFYNLEAFWGGAEKIIYNSEYQSQNQN</sequence>
<comment type="subunit">
    <text evidence="2">Interacts with ribosomal protein uL14 (rplN).</text>
</comment>
<keyword evidence="2" id="KW-0963">Cytoplasm</keyword>
<dbReference type="PANTHER" id="PTHR21043">
    <property type="entry name" value="IOJAP SUPERFAMILY ORTHOLOG"/>
    <property type="match status" value="1"/>
</dbReference>
<dbReference type="GO" id="GO:0017148">
    <property type="term" value="P:negative regulation of translation"/>
    <property type="evidence" value="ECO:0007669"/>
    <property type="project" value="UniProtKB-UniRule"/>
</dbReference>
<dbReference type="NCBIfam" id="TIGR00090">
    <property type="entry name" value="rsfS_iojap_ybeB"/>
    <property type="match status" value="1"/>
</dbReference>
<comment type="function">
    <text evidence="2">Functions as a ribosomal silencing factor. Interacts with ribosomal protein uL14 (rplN), blocking formation of intersubunit bridge B8. Prevents association of the 30S and 50S ribosomal subunits and the formation of functional ribosomes, thus repressing translation.</text>
</comment>
<dbReference type="GO" id="GO:0042256">
    <property type="term" value="P:cytosolic ribosome assembly"/>
    <property type="evidence" value="ECO:0007669"/>
    <property type="project" value="UniProtKB-UniRule"/>
</dbReference>
<name>A0A844GMV8_9CHRO</name>
<evidence type="ECO:0000313" key="3">
    <source>
        <dbReference type="EMBL" id="MTF37817.1"/>
    </source>
</evidence>
<evidence type="ECO:0000256" key="1">
    <source>
        <dbReference type="ARBA" id="ARBA00010574"/>
    </source>
</evidence>
<dbReference type="Pfam" id="PF02410">
    <property type="entry name" value="RsfS"/>
    <property type="match status" value="1"/>
</dbReference>
<dbReference type="RefSeq" id="WP_155082675.1">
    <property type="nucleotide sequence ID" value="NZ_WMIA01000002.1"/>
</dbReference>